<comment type="subunit">
    <text evidence="4 12">Homotetramer.</text>
</comment>
<comment type="subcellular location">
    <subcellularLocation>
        <location evidence="2">Lysosome</location>
    </subcellularLocation>
</comment>
<organism evidence="16 17">
    <name type="scientific">Acanthoscelides obtectus</name>
    <name type="common">Bean weevil</name>
    <name type="synonym">Bruchus obtectus</name>
    <dbReference type="NCBI Taxonomy" id="200917"/>
    <lineage>
        <taxon>Eukaryota</taxon>
        <taxon>Metazoa</taxon>
        <taxon>Ecdysozoa</taxon>
        <taxon>Arthropoda</taxon>
        <taxon>Hexapoda</taxon>
        <taxon>Insecta</taxon>
        <taxon>Pterygota</taxon>
        <taxon>Neoptera</taxon>
        <taxon>Endopterygota</taxon>
        <taxon>Coleoptera</taxon>
        <taxon>Polyphaga</taxon>
        <taxon>Cucujiformia</taxon>
        <taxon>Chrysomeloidea</taxon>
        <taxon>Chrysomelidae</taxon>
        <taxon>Bruchinae</taxon>
        <taxon>Bruchini</taxon>
        <taxon>Acanthoscelides</taxon>
    </lineage>
</organism>
<evidence type="ECO:0000256" key="11">
    <source>
        <dbReference type="ARBA" id="ARBA00023295"/>
    </source>
</evidence>
<dbReference type="PROSITE" id="PS00608">
    <property type="entry name" value="GLYCOSYL_HYDROL_F2_2"/>
    <property type="match status" value="1"/>
</dbReference>
<evidence type="ECO:0000256" key="1">
    <source>
        <dbReference type="ARBA" id="ARBA00003025"/>
    </source>
</evidence>
<dbReference type="FunFam" id="2.60.40.10:FF:000628">
    <property type="entry name" value="Beta-glucuronidase"/>
    <property type="match status" value="1"/>
</dbReference>
<name>A0A9P0K2W8_ACAOB</name>
<dbReference type="EMBL" id="CAKOFQ010006706">
    <property type="protein sequence ID" value="CAH1963212.1"/>
    <property type="molecule type" value="Genomic_DNA"/>
</dbReference>
<dbReference type="InterPro" id="IPR036156">
    <property type="entry name" value="Beta-gal/glucu_dom_sf"/>
</dbReference>
<feature type="domain" description="Glycoside hydrolase family 2 catalytic" evidence="14">
    <location>
        <begin position="419"/>
        <end position="714"/>
    </location>
</feature>
<dbReference type="PRINTS" id="PR00132">
    <property type="entry name" value="GLHYDRLASE2"/>
</dbReference>
<dbReference type="InterPro" id="IPR008979">
    <property type="entry name" value="Galactose-bd-like_sf"/>
</dbReference>
<dbReference type="FunFam" id="2.60.120.260:FF:000027">
    <property type="entry name" value="Beta-glucuronidase"/>
    <property type="match status" value="1"/>
</dbReference>
<dbReference type="InterPro" id="IPR006102">
    <property type="entry name" value="Ig-like_GH2"/>
</dbReference>
<comment type="caution">
    <text evidence="16">The sequence shown here is derived from an EMBL/GenBank/DDBJ whole genome shotgun (WGS) entry which is preliminary data.</text>
</comment>
<comment type="similarity">
    <text evidence="3 12">Belongs to the glycosyl hydrolase 2 family.</text>
</comment>
<dbReference type="InterPro" id="IPR023230">
    <property type="entry name" value="Glyco_hydro_2_CS"/>
</dbReference>
<evidence type="ECO:0000256" key="9">
    <source>
        <dbReference type="ARBA" id="ARBA00023180"/>
    </source>
</evidence>
<dbReference type="Pfam" id="PF02836">
    <property type="entry name" value="Glyco_hydro_2_C"/>
    <property type="match status" value="1"/>
</dbReference>
<dbReference type="Pfam" id="PF00703">
    <property type="entry name" value="Glyco_hydro_2"/>
    <property type="match status" value="1"/>
</dbReference>
<dbReference type="SUPFAM" id="SSF51445">
    <property type="entry name" value="(Trans)glycosidases"/>
    <property type="match status" value="1"/>
</dbReference>
<evidence type="ECO:0000313" key="16">
    <source>
        <dbReference type="EMBL" id="CAH1963212.1"/>
    </source>
</evidence>
<keyword evidence="8 12" id="KW-0378">Hydrolase</keyword>
<comment type="catalytic activity">
    <reaction evidence="12">
        <text>a beta-D-glucuronoside + H2O = D-glucuronate + an alcohol</text>
        <dbReference type="Rhea" id="RHEA:17633"/>
        <dbReference type="ChEBI" id="CHEBI:15377"/>
        <dbReference type="ChEBI" id="CHEBI:30879"/>
        <dbReference type="ChEBI" id="CHEBI:58720"/>
        <dbReference type="ChEBI" id="CHEBI:83411"/>
        <dbReference type="EC" id="3.2.1.31"/>
    </reaction>
</comment>
<accession>A0A9P0K2W8</accession>
<feature type="domain" description="Glycosyl hydrolases family 2 sugar binding" evidence="15">
    <location>
        <begin position="136"/>
        <end position="311"/>
    </location>
</feature>
<dbReference type="InterPro" id="IPR006103">
    <property type="entry name" value="Glyco_hydro_2_cat"/>
</dbReference>
<keyword evidence="17" id="KW-1185">Reference proteome</keyword>
<dbReference type="GO" id="GO:0005764">
    <property type="term" value="C:lysosome"/>
    <property type="evidence" value="ECO:0007669"/>
    <property type="project" value="UniProtKB-SubCell"/>
</dbReference>
<dbReference type="PANTHER" id="PTHR10066:SF67">
    <property type="entry name" value="BETA-GLUCURONIDASE"/>
    <property type="match status" value="1"/>
</dbReference>
<dbReference type="InterPro" id="IPR006104">
    <property type="entry name" value="Glyco_hydro_2_N"/>
</dbReference>
<dbReference type="GO" id="GO:0004566">
    <property type="term" value="F:beta-glucuronidase activity"/>
    <property type="evidence" value="ECO:0007669"/>
    <property type="project" value="UniProtKB-EC"/>
</dbReference>
<dbReference type="PANTHER" id="PTHR10066">
    <property type="entry name" value="BETA-GLUCURONIDASE"/>
    <property type="match status" value="1"/>
</dbReference>
<dbReference type="InterPro" id="IPR023232">
    <property type="entry name" value="Glyco_hydro_2_AS"/>
</dbReference>
<comment type="activity regulation">
    <text evidence="12">Inhibited by L-aspartic acid.</text>
</comment>
<dbReference type="EC" id="3.2.1.31" evidence="5 12"/>
<dbReference type="InterPro" id="IPR013783">
    <property type="entry name" value="Ig-like_fold"/>
</dbReference>
<dbReference type="InterPro" id="IPR006101">
    <property type="entry name" value="Glyco_hydro_2"/>
</dbReference>
<keyword evidence="11 12" id="KW-0326">Glycosidase</keyword>
<sequence>MYCNLPPKNLSKAGETRRAIPASKICIQLVGAARQRVKTVLDSLQYSVGGVTVARETCAIAALHADWLSKSRKTKAVAESLLNEDIVTGTFGLDYCGNMIQISVIISSFCVQLCLSSIHRGGILFPRESETRQVVSLDGIWNFAVPDTNNPLMGFQHHWYKTDLREVPKLEVIQMPVPASYNDVTTNWKIRDHVGLVWYDRTFYVPRHWSDVERIWVRFGSVSYAAQVWVNGHLVMSHEIGHLPFLSEVTQYLKFGKENRMTVACDNTLLADTVPQGRVSELENGRLHQDYTFDFFNYAGIDRPVYMYTTPKTYIDDITVFTIDVRESQALLQYNVSVLGDAGNTTCRISLLDKNKTVVAGSEESFGTLTVEHPRLWWPYLMHPEPGYLYSFQAELLDDNGDLVDKYTLPIGIRTITWTNTSLYINKQPVYLHGFGRHEDSDIRGKGFDAPLVLRDYDLIQWVGANAYRTSHYPYAEEIMDLADQRGIMIIDECPSVNTEFFSDTLLVKHKVSLSELIKRDKNRPAVIIWSASNEPRTQYSAAKNYFKKVIDHIKSLDVSRPTTIVEAQNVNVVESSYYVDIISFNRYNGWYQNEGNLDIVASLVMKEAKAWHEKFNKPVIMQEYGGDTLEGLHFAPSYIWSEEYQVSLLSSHFQAFDQLREEGFFIGEFIWNFADFKTAQTYTRVGGNKKGIFTRSRQPKASAHHLRRRYWGLAQQYANISLPEDLFSYTVAVKSQERDEL</sequence>
<evidence type="ECO:0000256" key="2">
    <source>
        <dbReference type="ARBA" id="ARBA00004371"/>
    </source>
</evidence>
<dbReference type="GO" id="GO:0019391">
    <property type="term" value="P:glucuronoside catabolic process"/>
    <property type="evidence" value="ECO:0007669"/>
    <property type="project" value="TreeGrafter"/>
</dbReference>
<dbReference type="AlphaFoldDB" id="A0A9P0K2W8"/>
<dbReference type="Gene3D" id="2.60.40.10">
    <property type="entry name" value="Immunoglobulins"/>
    <property type="match status" value="1"/>
</dbReference>
<keyword evidence="7" id="KW-0732">Signal</keyword>
<evidence type="ECO:0000256" key="12">
    <source>
        <dbReference type="RuleBase" id="RU361154"/>
    </source>
</evidence>
<gene>
    <name evidence="16" type="ORF">ACAOBT_LOCUS5074</name>
</gene>
<dbReference type="PROSITE" id="PS00719">
    <property type="entry name" value="GLYCOSYL_HYDROL_F2_1"/>
    <property type="match status" value="1"/>
</dbReference>
<dbReference type="FunFam" id="3.20.20.80:FF:000029">
    <property type="entry name" value="Beta-glucuronidase"/>
    <property type="match status" value="1"/>
</dbReference>
<dbReference type="SUPFAM" id="SSF49785">
    <property type="entry name" value="Galactose-binding domain-like"/>
    <property type="match status" value="1"/>
</dbReference>
<comment type="function">
    <text evidence="1 12">Plays an important role in the degradation of dermatan and keratan sulfates.</text>
</comment>
<dbReference type="NCBIfam" id="NF007538">
    <property type="entry name" value="PRK10150.1"/>
    <property type="match status" value="1"/>
</dbReference>
<dbReference type="GO" id="GO:0030246">
    <property type="term" value="F:carbohydrate binding"/>
    <property type="evidence" value="ECO:0007669"/>
    <property type="project" value="TreeGrafter"/>
</dbReference>
<dbReference type="InterPro" id="IPR017853">
    <property type="entry name" value="GH"/>
</dbReference>
<dbReference type="Gene3D" id="3.20.20.80">
    <property type="entry name" value="Glycosidases"/>
    <property type="match status" value="1"/>
</dbReference>
<reference evidence="16" key="1">
    <citation type="submission" date="2022-03" db="EMBL/GenBank/DDBJ databases">
        <authorList>
            <person name="Sayadi A."/>
        </authorList>
    </citation>
    <scope>NUCLEOTIDE SEQUENCE</scope>
</reference>
<keyword evidence="10 12" id="KW-0458">Lysosome</keyword>
<dbReference type="GO" id="GO:0005615">
    <property type="term" value="C:extracellular space"/>
    <property type="evidence" value="ECO:0007669"/>
    <property type="project" value="TreeGrafter"/>
</dbReference>
<protein>
    <recommendedName>
        <fullName evidence="6 12">Beta-glucuronidase</fullName>
        <ecNumber evidence="5 12">3.2.1.31</ecNumber>
    </recommendedName>
</protein>
<evidence type="ECO:0000259" key="15">
    <source>
        <dbReference type="Pfam" id="PF02837"/>
    </source>
</evidence>
<feature type="domain" description="Glycoside hydrolase family 2 immunoglobulin-like beta-sandwich" evidence="13">
    <location>
        <begin position="315"/>
        <end position="414"/>
    </location>
</feature>
<dbReference type="GO" id="GO:0005975">
    <property type="term" value="P:carbohydrate metabolic process"/>
    <property type="evidence" value="ECO:0007669"/>
    <property type="project" value="InterPro"/>
</dbReference>
<evidence type="ECO:0000256" key="4">
    <source>
        <dbReference type="ARBA" id="ARBA00011881"/>
    </source>
</evidence>
<evidence type="ECO:0000259" key="13">
    <source>
        <dbReference type="Pfam" id="PF00703"/>
    </source>
</evidence>
<evidence type="ECO:0000256" key="6">
    <source>
        <dbReference type="ARBA" id="ARBA00016205"/>
    </source>
</evidence>
<evidence type="ECO:0000259" key="14">
    <source>
        <dbReference type="Pfam" id="PF02836"/>
    </source>
</evidence>
<keyword evidence="9" id="KW-0325">Glycoprotein</keyword>
<proteinExistence type="inferred from homology"/>
<evidence type="ECO:0000256" key="8">
    <source>
        <dbReference type="ARBA" id="ARBA00022801"/>
    </source>
</evidence>
<dbReference type="OrthoDB" id="408532at2759"/>
<evidence type="ECO:0000256" key="7">
    <source>
        <dbReference type="ARBA" id="ARBA00022729"/>
    </source>
</evidence>
<evidence type="ECO:0000256" key="3">
    <source>
        <dbReference type="ARBA" id="ARBA00007401"/>
    </source>
</evidence>
<dbReference type="Proteomes" id="UP001152888">
    <property type="component" value="Unassembled WGS sequence"/>
</dbReference>
<evidence type="ECO:0000256" key="10">
    <source>
        <dbReference type="ARBA" id="ARBA00023228"/>
    </source>
</evidence>
<evidence type="ECO:0000256" key="5">
    <source>
        <dbReference type="ARBA" id="ARBA00012761"/>
    </source>
</evidence>
<dbReference type="SUPFAM" id="SSF49303">
    <property type="entry name" value="beta-Galactosidase/glucuronidase domain"/>
    <property type="match status" value="1"/>
</dbReference>
<dbReference type="Pfam" id="PF02837">
    <property type="entry name" value="Glyco_hydro_2_N"/>
    <property type="match status" value="1"/>
</dbReference>
<evidence type="ECO:0000313" key="17">
    <source>
        <dbReference type="Proteomes" id="UP001152888"/>
    </source>
</evidence>
<dbReference type="Gene3D" id="2.60.120.260">
    <property type="entry name" value="Galactose-binding domain-like"/>
    <property type="match status" value="1"/>
</dbReference>